<dbReference type="InterPro" id="IPR036291">
    <property type="entry name" value="NAD(P)-bd_dom_sf"/>
</dbReference>
<dbReference type="Pfam" id="PF00389">
    <property type="entry name" value="2-Hacid_dh"/>
    <property type="match status" value="1"/>
</dbReference>
<sequence length="317" mass="34979">MEQQKILVVIPMNREQREKLEAGMPDAVYTYEEIQSVAQEQVREADIILGNVPASMIQQSGKLKWLHLNSAGFDPYADPGILHEDTILTTSSGAYGQAVSEHMFAMLLAMQKKLHLYRDDQRAQEWTDEGEVSSMTDFTVVIFGAGDIGGKFAKLAQAFGAYVIGVKRSPGPCPDSMDELHTMEDVEKLLPLADAVVSFLPSTEETKGIFDKQVFDRMKQGSFFVNGGRGNTVCTEDLCDALESGHLAGAALDVTDPEPLPKGHRLWSLKNAWVTPHISGYYHLPQTQRNVAALAAENLRRYGAGEKLRNVVPRGNQ</sequence>
<evidence type="ECO:0000256" key="2">
    <source>
        <dbReference type="ARBA" id="ARBA00023002"/>
    </source>
</evidence>
<organism evidence="7 8">
    <name type="scientific">Candidatus Blautia merdavium</name>
    <dbReference type="NCBI Taxonomy" id="2838494"/>
    <lineage>
        <taxon>Bacteria</taxon>
        <taxon>Bacillati</taxon>
        <taxon>Bacillota</taxon>
        <taxon>Clostridia</taxon>
        <taxon>Lachnospirales</taxon>
        <taxon>Lachnospiraceae</taxon>
        <taxon>Blautia</taxon>
    </lineage>
</organism>
<dbReference type="Gene3D" id="3.40.50.720">
    <property type="entry name" value="NAD(P)-binding Rossmann-like Domain"/>
    <property type="match status" value="2"/>
</dbReference>
<dbReference type="SUPFAM" id="SSF51735">
    <property type="entry name" value="NAD(P)-binding Rossmann-fold domains"/>
    <property type="match status" value="1"/>
</dbReference>
<dbReference type="SUPFAM" id="SSF52283">
    <property type="entry name" value="Formate/glycerate dehydrogenase catalytic domain-like"/>
    <property type="match status" value="1"/>
</dbReference>
<dbReference type="GO" id="GO:0051287">
    <property type="term" value="F:NAD binding"/>
    <property type="evidence" value="ECO:0007669"/>
    <property type="project" value="InterPro"/>
</dbReference>
<evidence type="ECO:0000313" key="7">
    <source>
        <dbReference type="EMBL" id="HJC64937.1"/>
    </source>
</evidence>
<evidence type="ECO:0000313" key="8">
    <source>
        <dbReference type="Proteomes" id="UP000823886"/>
    </source>
</evidence>
<keyword evidence="3" id="KW-0520">NAD</keyword>
<gene>
    <name evidence="7" type="ORF">H9753_15195</name>
</gene>
<name>A0A9D2PSJ8_9FIRM</name>
<reference evidence="7" key="1">
    <citation type="journal article" date="2021" name="PeerJ">
        <title>Extensive microbial diversity within the chicken gut microbiome revealed by metagenomics and culture.</title>
        <authorList>
            <person name="Gilroy R."/>
            <person name="Ravi A."/>
            <person name="Getino M."/>
            <person name="Pursley I."/>
            <person name="Horton D.L."/>
            <person name="Alikhan N.F."/>
            <person name="Baker D."/>
            <person name="Gharbi K."/>
            <person name="Hall N."/>
            <person name="Watson M."/>
            <person name="Adriaenssens E.M."/>
            <person name="Foster-Nyarko E."/>
            <person name="Jarju S."/>
            <person name="Secka A."/>
            <person name="Antonio M."/>
            <person name="Oren A."/>
            <person name="Chaudhuri R.R."/>
            <person name="La Ragione R."/>
            <person name="Hildebrand F."/>
            <person name="Pallen M.J."/>
        </authorList>
    </citation>
    <scope>NUCLEOTIDE SEQUENCE</scope>
    <source>
        <strain evidence="7">ChiBcec2-3848</strain>
    </source>
</reference>
<dbReference type="Pfam" id="PF02826">
    <property type="entry name" value="2-Hacid_dh_C"/>
    <property type="match status" value="1"/>
</dbReference>
<dbReference type="CDD" id="cd05300">
    <property type="entry name" value="2-Hacid_dh_1"/>
    <property type="match status" value="1"/>
</dbReference>
<proteinExistence type="inferred from homology"/>
<evidence type="ECO:0000259" key="5">
    <source>
        <dbReference type="Pfam" id="PF00389"/>
    </source>
</evidence>
<dbReference type="EMBL" id="DWVZ01000219">
    <property type="protein sequence ID" value="HJC64937.1"/>
    <property type="molecule type" value="Genomic_DNA"/>
</dbReference>
<evidence type="ECO:0000256" key="3">
    <source>
        <dbReference type="ARBA" id="ARBA00023027"/>
    </source>
</evidence>
<feature type="domain" description="D-isomer specific 2-hydroxyacid dehydrogenase NAD-binding" evidence="6">
    <location>
        <begin position="104"/>
        <end position="279"/>
    </location>
</feature>
<dbReference type="AlphaFoldDB" id="A0A9D2PSJ8"/>
<accession>A0A9D2PSJ8</accession>
<dbReference type="PANTHER" id="PTHR43333">
    <property type="entry name" value="2-HACID_DH_C DOMAIN-CONTAINING PROTEIN"/>
    <property type="match status" value="1"/>
</dbReference>
<dbReference type="Proteomes" id="UP000823886">
    <property type="component" value="Unassembled WGS sequence"/>
</dbReference>
<comment type="caution">
    <text evidence="7">The sequence shown here is derived from an EMBL/GenBank/DDBJ whole genome shotgun (WGS) entry which is preliminary data.</text>
</comment>
<dbReference type="PANTHER" id="PTHR43333:SF1">
    <property type="entry name" value="D-ISOMER SPECIFIC 2-HYDROXYACID DEHYDROGENASE NAD-BINDING DOMAIN-CONTAINING PROTEIN"/>
    <property type="match status" value="1"/>
</dbReference>
<reference evidence="7" key="2">
    <citation type="submission" date="2021-04" db="EMBL/GenBank/DDBJ databases">
        <authorList>
            <person name="Gilroy R."/>
        </authorList>
    </citation>
    <scope>NUCLEOTIDE SEQUENCE</scope>
    <source>
        <strain evidence="7">ChiBcec2-3848</strain>
    </source>
</reference>
<evidence type="ECO:0000256" key="4">
    <source>
        <dbReference type="RuleBase" id="RU003719"/>
    </source>
</evidence>
<comment type="similarity">
    <text evidence="1 4">Belongs to the D-isomer specific 2-hydroxyacid dehydrogenase family.</text>
</comment>
<dbReference type="InterPro" id="IPR006139">
    <property type="entry name" value="D-isomer_2_OHA_DH_cat_dom"/>
</dbReference>
<feature type="domain" description="D-isomer specific 2-hydroxyacid dehydrogenase catalytic" evidence="5">
    <location>
        <begin position="7"/>
        <end position="312"/>
    </location>
</feature>
<evidence type="ECO:0000256" key="1">
    <source>
        <dbReference type="ARBA" id="ARBA00005854"/>
    </source>
</evidence>
<keyword evidence="2 4" id="KW-0560">Oxidoreductase</keyword>
<protein>
    <submittedName>
        <fullName evidence="7">D-2-hydroxyacid dehydrogenase</fullName>
    </submittedName>
</protein>
<dbReference type="InterPro" id="IPR006140">
    <property type="entry name" value="D-isomer_DH_NAD-bd"/>
</dbReference>
<dbReference type="GO" id="GO:0016616">
    <property type="term" value="F:oxidoreductase activity, acting on the CH-OH group of donors, NAD or NADP as acceptor"/>
    <property type="evidence" value="ECO:0007669"/>
    <property type="project" value="InterPro"/>
</dbReference>
<evidence type="ECO:0000259" key="6">
    <source>
        <dbReference type="Pfam" id="PF02826"/>
    </source>
</evidence>